<dbReference type="OrthoDB" id="2351076at2"/>
<dbReference type="Proteomes" id="UP000217785">
    <property type="component" value="Unassembled WGS sequence"/>
</dbReference>
<keyword evidence="3" id="KW-1185">Reference proteome</keyword>
<evidence type="ECO:0000256" key="1">
    <source>
        <dbReference type="SAM" id="MobiDB-lite"/>
    </source>
</evidence>
<dbReference type="AlphaFoldDB" id="A0A292YSG4"/>
<comment type="caution">
    <text evidence="2">The sequence shown here is derived from an EMBL/GenBank/DDBJ whole genome shotgun (WGS) entry which is preliminary data.</text>
</comment>
<feature type="compositionally biased region" description="Polar residues" evidence="1">
    <location>
        <begin position="268"/>
        <end position="278"/>
    </location>
</feature>
<sequence>MNIWPSLLKALGQTVRSDTVLKGLDLRAGELVQATLLEMLDEHAATLQIKGHVVQARLETQLPKGTVVPLLVVGPMENGLLELKISPFAAEISGGESNPSNPKGTALERTQSLPFDRLLKNLDLPDTPLTRQVVSRLLTAGQSVTSSLVQSIETLYKQVEQEANGDAEAVNQPRPQTGSSIISQQKTAPDKGTPPANDSRMVQVLETIVRMAVKNLPLTPSAYKAVDALWNGPSLGELLSGMETGDGVMNLSVNGRENANKSGLLLTGNITASDTDTPTEPPAHPLTQPLAGNPAGKAPAALDNTQLSRPESPSGAKADSPLSSKLENPVPVRSGEPVAVKGEAAVKGNQETPNPKTPVEAVTLKLNELAALPTKDRGAVLQEAVNRLGLQHEAQIGQLQKAGPEAVSSDTLKSFLLAQLQAHPESQLAERAFQHLAGQQLMHSVRDDTGVFYYHYFSLPVQSGQQTADAKIHLLTRKKSGKLLDPYNCFLYFHLTMPSLGEFGLHVQIVERLVSLRFVLAADDQFEVGDRDLSVLREGLQQAGYQLGTVRKETGKTDAVSPFAHLPMLVSAGTLDLKV</sequence>
<evidence type="ECO:0000313" key="3">
    <source>
        <dbReference type="Proteomes" id="UP000217785"/>
    </source>
</evidence>
<proteinExistence type="predicted"/>
<name>A0A292YSG4_9BACL</name>
<feature type="region of interest" description="Disordered" evidence="1">
    <location>
        <begin position="268"/>
        <end position="338"/>
    </location>
</feature>
<evidence type="ECO:0000313" key="2">
    <source>
        <dbReference type="EMBL" id="GAX91425.1"/>
    </source>
</evidence>
<protein>
    <recommendedName>
        <fullName evidence="4">Flagellar hook-length control protein FliK</fullName>
    </recommendedName>
</protein>
<reference evidence="3" key="1">
    <citation type="submission" date="2017-07" db="EMBL/GenBank/DDBJ databases">
        <title>Draft genome sequence of Effusibacillus lacus strain skLN1.</title>
        <authorList>
            <person name="Watanabe M."/>
            <person name="Kojima H."/>
            <person name="Fukui M."/>
        </authorList>
    </citation>
    <scope>NUCLEOTIDE SEQUENCE [LARGE SCALE GENOMIC DNA]</scope>
    <source>
        <strain evidence="3">skLN1</strain>
    </source>
</reference>
<organism evidence="2 3">
    <name type="scientific">Effusibacillus lacus</name>
    <dbReference type="NCBI Taxonomy" id="1348429"/>
    <lineage>
        <taxon>Bacteria</taxon>
        <taxon>Bacillati</taxon>
        <taxon>Bacillota</taxon>
        <taxon>Bacilli</taxon>
        <taxon>Bacillales</taxon>
        <taxon>Alicyclobacillaceae</taxon>
        <taxon>Effusibacillus</taxon>
    </lineage>
</organism>
<evidence type="ECO:0008006" key="4">
    <source>
        <dbReference type="Google" id="ProtNLM"/>
    </source>
</evidence>
<feature type="compositionally biased region" description="Polar residues" evidence="1">
    <location>
        <begin position="173"/>
        <end position="187"/>
    </location>
</feature>
<gene>
    <name evidence="2" type="ORF">EFBL_3094</name>
</gene>
<dbReference type="RefSeq" id="WP_096183206.1">
    <property type="nucleotide sequence ID" value="NZ_BDUF01000095.1"/>
</dbReference>
<feature type="region of interest" description="Disordered" evidence="1">
    <location>
        <begin position="163"/>
        <end position="198"/>
    </location>
</feature>
<dbReference type="EMBL" id="BDUF01000095">
    <property type="protein sequence ID" value="GAX91425.1"/>
    <property type="molecule type" value="Genomic_DNA"/>
</dbReference>
<accession>A0A292YSG4</accession>